<gene>
    <name evidence="1" type="ORF">E8Q35_13210</name>
</gene>
<comment type="caution">
    <text evidence="1">The sequence shown here is derived from an EMBL/GenBank/DDBJ whole genome shotgun (WGS) entry which is preliminary data.</text>
</comment>
<reference evidence="1 2" key="1">
    <citation type="submission" date="2019-04" db="EMBL/GenBank/DDBJ databases">
        <title>Comparative genomics of Aeromonas veronii strains pathogenic to fish.</title>
        <authorList>
            <person name="Cascarano M.C."/>
            <person name="Smyrli M."/>
            <person name="Katharios P."/>
        </authorList>
    </citation>
    <scope>NUCLEOTIDE SEQUENCE [LARGE SCALE GENOMIC DNA]</scope>
    <source>
        <strain evidence="1 2">XU1</strain>
    </source>
</reference>
<organism evidence="1 2">
    <name type="scientific">Aeromonas veronii</name>
    <dbReference type="NCBI Taxonomy" id="654"/>
    <lineage>
        <taxon>Bacteria</taxon>
        <taxon>Pseudomonadati</taxon>
        <taxon>Pseudomonadota</taxon>
        <taxon>Gammaproteobacteria</taxon>
        <taxon>Aeromonadales</taxon>
        <taxon>Aeromonadaceae</taxon>
        <taxon>Aeromonas</taxon>
    </lineage>
</organism>
<dbReference type="RefSeq" id="WP_047439066.1">
    <property type="nucleotide sequence ID" value="NZ_JANKLY010000004.1"/>
</dbReference>
<dbReference type="InterPro" id="IPR011008">
    <property type="entry name" value="Dimeric_a/b-barrel"/>
</dbReference>
<name>A0A4S5CFY9_AERVE</name>
<dbReference type="EMBL" id="SSUX01000009">
    <property type="protein sequence ID" value="THJ44754.1"/>
    <property type="molecule type" value="Genomic_DNA"/>
</dbReference>
<dbReference type="Gene3D" id="3.30.70.100">
    <property type="match status" value="1"/>
</dbReference>
<dbReference type="SUPFAM" id="SSF54909">
    <property type="entry name" value="Dimeric alpha+beta barrel"/>
    <property type="match status" value="1"/>
</dbReference>
<dbReference type="Proteomes" id="UP000309618">
    <property type="component" value="Unassembled WGS sequence"/>
</dbReference>
<protein>
    <recommendedName>
        <fullName evidence="3">REDY-like protein HapK</fullName>
    </recommendedName>
</protein>
<proteinExistence type="predicted"/>
<sequence>MSEQATTLMVFFNLKPGTSEADYLAWAREVDLPTVNRLNSVTSFEVFKGLKMLGQQSASPWDYFEVIRIESETQFLQEIQSSQMQQVIRQFETFATDAHFICTRNITTL</sequence>
<accession>A0A4S5CFY9</accession>
<evidence type="ECO:0000313" key="2">
    <source>
        <dbReference type="Proteomes" id="UP000309618"/>
    </source>
</evidence>
<dbReference type="InterPro" id="IPR021667">
    <property type="entry name" value="HapK"/>
</dbReference>
<evidence type="ECO:0000313" key="1">
    <source>
        <dbReference type="EMBL" id="THJ44754.1"/>
    </source>
</evidence>
<dbReference type="AlphaFoldDB" id="A0A4S5CFY9"/>
<dbReference type="Pfam" id="PF11639">
    <property type="entry name" value="HapK"/>
    <property type="match status" value="1"/>
</dbReference>
<evidence type="ECO:0008006" key="3">
    <source>
        <dbReference type="Google" id="ProtNLM"/>
    </source>
</evidence>